<evidence type="ECO:0000256" key="1">
    <source>
        <dbReference type="SAM" id="MobiDB-lite"/>
    </source>
</evidence>
<feature type="compositionally biased region" description="Polar residues" evidence="1">
    <location>
        <begin position="456"/>
        <end position="472"/>
    </location>
</feature>
<feature type="compositionally biased region" description="Basic and acidic residues" evidence="1">
    <location>
        <begin position="475"/>
        <end position="488"/>
    </location>
</feature>
<dbReference type="PROSITE" id="PS50835">
    <property type="entry name" value="IG_LIKE"/>
    <property type="match status" value="1"/>
</dbReference>
<feature type="domain" description="Ig-like" evidence="2">
    <location>
        <begin position="249"/>
        <end position="348"/>
    </location>
</feature>
<feature type="compositionally biased region" description="Low complexity" evidence="1">
    <location>
        <begin position="654"/>
        <end position="673"/>
    </location>
</feature>
<feature type="compositionally biased region" description="Polar residues" evidence="1">
    <location>
        <begin position="489"/>
        <end position="503"/>
    </location>
</feature>
<accession>A0A8S3PQV0</accession>
<organism evidence="3 4">
    <name type="scientific">Mytilus edulis</name>
    <name type="common">Blue mussel</name>
    <dbReference type="NCBI Taxonomy" id="6550"/>
    <lineage>
        <taxon>Eukaryota</taxon>
        <taxon>Metazoa</taxon>
        <taxon>Spiralia</taxon>
        <taxon>Lophotrochozoa</taxon>
        <taxon>Mollusca</taxon>
        <taxon>Bivalvia</taxon>
        <taxon>Autobranchia</taxon>
        <taxon>Pteriomorphia</taxon>
        <taxon>Mytilida</taxon>
        <taxon>Mytiloidea</taxon>
        <taxon>Mytilidae</taxon>
        <taxon>Mytilinae</taxon>
        <taxon>Mytilus</taxon>
    </lineage>
</organism>
<reference evidence="3" key="1">
    <citation type="submission" date="2021-03" db="EMBL/GenBank/DDBJ databases">
        <authorList>
            <person name="Bekaert M."/>
        </authorList>
    </citation>
    <scope>NUCLEOTIDE SEQUENCE</scope>
</reference>
<name>A0A8S3PQV0_MYTED</name>
<feature type="region of interest" description="Disordered" evidence="1">
    <location>
        <begin position="649"/>
        <end position="675"/>
    </location>
</feature>
<evidence type="ECO:0000313" key="3">
    <source>
        <dbReference type="EMBL" id="CAG2185637.1"/>
    </source>
</evidence>
<dbReference type="InterPro" id="IPR007110">
    <property type="entry name" value="Ig-like_dom"/>
</dbReference>
<dbReference type="OrthoDB" id="9898017at2759"/>
<dbReference type="EMBL" id="CAJPWZ010000096">
    <property type="protein sequence ID" value="CAG2185637.1"/>
    <property type="molecule type" value="Genomic_DNA"/>
</dbReference>
<evidence type="ECO:0000259" key="2">
    <source>
        <dbReference type="PROSITE" id="PS50835"/>
    </source>
</evidence>
<protein>
    <recommendedName>
        <fullName evidence="2">Ig-like domain-containing protein</fullName>
    </recommendedName>
</protein>
<evidence type="ECO:0000313" key="4">
    <source>
        <dbReference type="Proteomes" id="UP000683360"/>
    </source>
</evidence>
<dbReference type="AlphaFoldDB" id="A0A8S3PQV0"/>
<comment type="caution">
    <text evidence="3">The sequence shown here is derived from an EMBL/GenBank/DDBJ whole genome shotgun (WGS) entry which is preliminary data.</text>
</comment>
<feature type="region of interest" description="Disordered" evidence="1">
    <location>
        <begin position="456"/>
        <end position="553"/>
    </location>
</feature>
<keyword evidence="4" id="KW-1185">Reference proteome</keyword>
<proteinExistence type="predicted"/>
<gene>
    <name evidence="3" type="ORF">MEDL_1220</name>
</gene>
<sequence>MNYRCTINCWGTLFVTPGSYFQLNTTIPVELISCDFRSEETRQSNIKINDLEKYNTTKYQITAVATKPYYHQALQELFFMRIIYPYVSEIHLTIADCSVDANYGICRERRINNISNIHVYNFFDAVFYFSGTPFNLTAFRRQEKCQLKIMDVSTLDEGMYTCKVVNYQTHINVSRLRFWNQTNDNIIYGQEGITCHITCTTVNGYDAGELSIQQNDTTLATSNSSIVTFSFIPKKNDSFTMYRCEGKVPALANFEVQLVINYAPVVEVKRGVNSFDCIAHGYPETYKFHKWEHQSEHGKHVRYLEGLTNGTLNLQTLPQQYQIGGKYVCSVSNGIRGLNGNMIQNGIGSLSYIGAPQFAPESNSMQNGIIGEPLALTFLLYSNPIVEKIWIEEDATSAYFIHDFRLSKKDLMYTGSAGKGNIGGYEVSFEKYIFTYNSNYVYTIWAENRFGIDSSQAESSTTSVRRQISINDSTDESRRVSKSLENERQNYITDTSINTSSVSSDEHTIQCVGISNDQTTDSRDEDSKQSSTSSTSSDESRIDSNGDALRSVVDSDGYEHPYQIVMQVNRDPHENTCIAEPEHIGGAKQLHKTDEPQLIARNQTTSSDVNKVDNTLRFNQGIASDQTTSSDVNKVDNTLRLNQGRIHQDEHSLKNNLSSTSSTSSNESRMDSNGATLNRVIVSDGYENPYQIVMQVNQDPHEYTSITQPEKIDDANQSHTTDELQEKIREYDNLQLQ</sequence>
<dbReference type="Proteomes" id="UP000683360">
    <property type="component" value="Unassembled WGS sequence"/>
</dbReference>